<dbReference type="Pfam" id="PF07963">
    <property type="entry name" value="N_methyl"/>
    <property type="match status" value="1"/>
</dbReference>
<evidence type="ECO:0000313" key="2">
    <source>
        <dbReference type="EMBL" id="PQO36876.1"/>
    </source>
</evidence>
<dbReference type="OrthoDB" id="254023at2"/>
<dbReference type="EMBL" id="PUIA01000017">
    <property type="protein sequence ID" value="PQO36876.1"/>
    <property type="molecule type" value="Genomic_DNA"/>
</dbReference>
<dbReference type="InterPro" id="IPR012902">
    <property type="entry name" value="N_methyl_site"/>
</dbReference>
<dbReference type="AlphaFoldDB" id="A0A2S8FXG3"/>
<dbReference type="Proteomes" id="UP000240009">
    <property type="component" value="Unassembled WGS sequence"/>
</dbReference>
<proteinExistence type="predicted"/>
<dbReference type="PROSITE" id="PS00409">
    <property type="entry name" value="PROKAR_NTER_METHYL"/>
    <property type="match status" value="1"/>
</dbReference>
<organism evidence="2 3">
    <name type="scientific">Blastopirellula marina</name>
    <dbReference type="NCBI Taxonomy" id="124"/>
    <lineage>
        <taxon>Bacteria</taxon>
        <taxon>Pseudomonadati</taxon>
        <taxon>Planctomycetota</taxon>
        <taxon>Planctomycetia</taxon>
        <taxon>Pirellulales</taxon>
        <taxon>Pirellulaceae</taxon>
        <taxon>Blastopirellula</taxon>
    </lineage>
</organism>
<dbReference type="RefSeq" id="WP_105351274.1">
    <property type="nucleotide sequence ID" value="NZ_PUIA01000017.1"/>
</dbReference>
<comment type="caution">
    <text evidence="2">The sequence shown here is derived from an EMBL/GenBank/DDBJ whole genome shotgun (WGS) entry which is preliminary data.</text>
</comment>
<sequence length="440" mass="46891">MKKRGFTLIELLVVIAIIGILVALLLPAVSRAREAARNAECKNNLRQFGIGMYIYSDANKKAALTSGAYDYKRDGCPDSYGWVADLVNTGAAAPAEMLCPTSPLRGLEKLNDLLGGQDTTSPKEGAPTGRLTAGACKGSFSGTGINSVGRAEYLKVQLIDQGYNTNYAQSWFAARGNVKYVKTGNNRALYTDSGNNYVTKGLGGTTGPLTQRQLGTAIVPSQAVPMLGCAAPGDADEAVLGTTISEDASLTSGARLAESFNDGPAYFNNNRVKIPKNTSSLDFGVIFSGSGTGAWDGYDNPQAFANPELSNDPTDTIIGNIETKFNTLEQRMAAVLGQNASQTFQWAQDTRDWFAWHSTGKSGGSANVLMADGSVKSLYDVNGDGFFNPGFDVDNTSESEEALLSGNGYTSNDVELDWFDVYCGVTLESQRQQKGTFEDD</sequence>
<dbReference type="InterPro" id="IPR045584">
    <property type="entry name" value="Pilin-like"/>
</dbReference>
<dbReference type="Gene3D" id="3.30.700.10">
    <property type="entry name" value="Glycoprotein, Type 4 Pilin"/>
    <property type="match status" value="1"/>
</dbReference>
<protein>
    <submittedName>
        <fullName evidence="2">Prepilin-type cleavage/methylation domain-containing protein</fullName>
    </submittedName>
</protein>
<dbReference type="NCBIfam" id="TIGR02532">
    <property type="entry name" value="IV_pilin_GFxxxE"/>
    <property type="match status" value="1"/>
</dbReference>
<dbReference type="NCBIfam" id="TIGR04294">
    <property type="entry name" value="pre_pil_HX9DG"/>
    <property type="match status" value="1"/>
</dbReference>
<dbReference type="InterPro" id="IPR011453">
    <property type="entry name" value="DUF1559"/>
</dbReference>
<dbReference type="PANTHER" id="PTHR30093">
    <property type="entry name" value="GENERAL SECRETION PATHWAY PROTEIN G"/>
    <property type="match status" value="1"/>
</dbReference>
<feature type="domain" description="DUF1559" evidence="1">
    <location>
        <begin position="31"/>
        <end position="381"/>
    </location>
</feature>
<dbReference type="SUPFAM" id="SSF54523">
    <property type="entry name" value="Pili subunits"/>
    <property type="match status" value="1"/>
</dbReference>
<accession>A0A2S8FXG3</accession>
<name>A0A2S8FXG3_9BACT</name>
<dbReference type="InterPro" id="IPR027558">
    <property type="entry name" value="Pre_pil_HX9DG_C"/>
</dbReference>
<reference evidence="2 3" key="1">
    <citation type="submission" date="2018-02" db="EMBL/GenBank/DDBJ databases">
        <title>Comparative genomes isolates from brazilian mangrove.</title>
        <authorList>
            <person name="Araujo J.E."/>
            <person name="Taketani R.G."/>
            <person name="Silva M.C.P."/>
            <person name="Loureco M.V."/>
            <person name="Andreote F.D."/>
        </authorList>
    </citation>
    <scope>NUCLEOTIDE SEQUENCE [LARGE SCALE GENOMIC DNA]</scope>
    <source>
        <strain evidence="2 3">HEX-2 MGV</strain>
    </source>
</reference>
<dbReference type="Pfam" id="PF07596">
    <property type="entry name" value="SBP_bac_10"/>
    <property type="match status" value="1"/>
</dbReference>
<evidence type="ECO:0000313" key="3">
    <source>
        <dbReference type="Proteomes" id="UP000240009"/>
    </source>
</evidence>
<gene>
    <name evidence="2" type="ORF">C5Y96_06850</name>
</gene>
<evidence type="ECO:0000259" key="1">
    <source>
        <dbReference type="Pfam" id="PF07596"/>
    </source>
</evidence>
<dbReference type="PANTHER" id="PTHR30093:SF2">
    <property type="entry name" value="TYPE II SECRETION SYSTEM PROTEIN H"/>
    <property type="match status" value="1"/>
</dbReference>